<dbReference type="InterPro" id="IPR001719">
    <property type="entry name" value="AP_endonuc_2"/>
</dbReference>
<dbReference type="GO" id="GO:0003677">
    <property type="term" value="F:DNA binding"/>
    <property type="evidence" value="ECO:0007669"/>
    <property type="project" value="InterPro"/>
</dbReference>
<keyword evidence="3 7" id="KW-0227">DNA damage</keyword>
<dbReference type="GO" id="GO:0008270">
    <property type="term" value="F:zinc ion binding"/>
    <property type="evidence" value="ECO:0007669"/>
    <property type="project" value="UniProtKB-UniRule"/>
</dbReference>
<keyword evidence="6 7" id="KW-0234">DNA repair</keyword>
<keyword evidence="7 9" id="KW-0255">Endonuclease</keyword>
<feature type="binding site" evidence="7">
    <location>
        <position position="70"/>
    </location>
    <ligand>
        <name>Zn(2+)</name>
        <dbReference type="ChEBI" id="CHEBI:29105"/>
        <label>1</label>
    </ligand>
</feature>
<dbReference type="InterPro" id="IPR018246">
    <property type="entry name" value="AP_endonuc_F2_Zn_BS"/>
</dbReference>
<keyword evidence="4 7" id="KW-0378">Hydrolase</keyword>
<comment type="catalytic activity">
    <reaction evidence="7">
        <text>Endonucleolytic cleavage to 5'-phosphooligonucleotide end-products.</text>
        <dbReference type="EC" id="3.1.21.2"/>
    </reaction>
</comment>
<evidence type="ECO:0000256" key="5">
    <source>
        <dbReference type="ARBA" id="ARBA00022833"/>
    </source>
</evidence>
<feature type="binding site" evidence="7">
    <location>
        <position position="255"/>
    </location>
    <ligand>
        <name>Zn(2+)</name>
        <dbReference type="ChEBI" id="CHEBI:29105"/>
        <label>2</label>
    </ligand>
</feature>
<dbReference type="FunFam" id="3.20.20.150:FF:000001">
    <property type="entry name" value="Probable endonuclease 4"/>
    <property type="match status" value="1"/>
</dbReference>
<evidence type="ECO:0000259" key="8">
    <source>
        <dbReference type="Pfam" id="PF01261"/>
    </source>
</evidence>
<proteinExistence type="inferred from homology"/>
<dbReference type="NCBIfam" id="TIGR00587">
    <property type="entry name" value="nfo"/>
    <property type="match status" value="1"/>
</dbReference>
<feature type="binding site" evidence="7">
    <location>
        <position position="223"/>
    </location>
    <ligand>
        <name>Zn(2+)</name>
        <dbReference type="ChEBI" id="CHEBI:29105"/>
        <label>3</label>
    </ligand>
</feature>
<keyword evidence="5 7" id="KW-0862">Zinc</keyword>
<reference evidence="9 10" key="1">
    <citation type="submission" date="2019-01" db="EMBL/GenBank/DDBJ databases">
        <authorList>
            <consortium name="Pathogen Informatics"/>
        </authorList>
    </citation>
    <scope>NUCLEOTIDE SEQUENCE [LARGE SCALE GENOMIC DNA]</scope>
    <source>
        <strain evidence="9 10">NCTC10184</strain>
    </source>
</reference>
<feature type="binding site" evidence="7">
    <location>
        <position position="210"/>
    </location>
    <ligand>
        <name>Zn(2+)</name>
        <dbReference type="ChEBI" id="CHEBI:29105"/>
        <label>2</label>
    </ligand>
</feature>
<keyword evidence="7" id="KW-0540">Nuclease</keyword>
<dbReference type="PANTHER" id="PTHR21445:SF0">
    <property type="entry name" value="APURINIC-APYRIMIDINIC ENDONUCLEASE"/>
    <property type="match status" value="1"/>
</dbReference>
<dbReference type="OrthoDB" id="9805666at2"/>
<dbReference type="EMBL" id="LR215043">
    <property type="protein sequence ID" value="VEU77874.1"/>
    <property type="molecule type" value="Genomic_DNA"/>
</dbReference>
<protein>
    <recommendedName>
        <fullName evidence="7">Probable endonuclease 4</fullName>
        <ecNumber evidence="7">3.1.21.2</ecNumber>
    </recommendedName>
    <alternativeName>
        <fullName evidence="7">Endodeoxyribonuclease IV</fullName>
    </alternativeName>
    <alternativeName>
        <fullName evidence="7">Endonuclease IV</fullName>
    </alternativeName>
</protein>
<feature type="binding site" evidence="7">
    <location>
        <position position="179"/>
    </location>
    <ligand>
        <name>Zn(2+)</name>
        <dbReference type="ChEBI" id="CHEBI:29105"/>
        <label>3</label>
    </ligand>
</feature>
<comment type="cofactor">
    <cofactor evidence="7">
        <name>Zn(2+)</name>
        <dbReference type="ChEBI" id="CHEBI:29105"/>
    </cofactor>
    <text evidence="7">Binds 3 Zn(2+) ions.</text>
</comment>
<dbReference type="KEGG" id="mcob:NCTC10184_00087"/>
<accession>A0A449B9N9</accession>
<dbReference type="PANTHER" id="PTHR21445">
    <property type="entry name" value="ENDONUCLEASE IV ENDODEOXYRIBONUCLEASE IV"/>
    <property type="match status" value="1"/>
</dbReference>
<evidence type="ECO:0000256" key="1">
    <source>
        <dbReference type="ARBA" id="ARBA00005340"/>
    </source>
</evidence>
<dbReference type="EC" id="3.1.21.2" evidence="7"/>
<dbReference type="InterPro" id="IPR036237">
    <property type="entry name" value="Xyl_isomerase-like_sf"/>
</dbReference>
<evidence type="ECO:0000313" key="10">
    <source>
        <dbReference type="Proteomes" id="UP000290876"/>
    </source>
</evidence>
<name>A0A449B9N9_9BACT</name>
<dbReference type="Gene3D" id="3.20.20.150">
    <property type="entry name" value="Divalent-metal-dependent TIM barrel enzymes"/>
    <property type="match status" value="1"/>
</dbReference>
<dbReference type="GO" id="GO:0008833">
    <property type="term" value="F:deoxyribonuclease IV (phage-T4-induced) activity"/>
    <property type="evidence" value="ECO:0007669"/>
    <property type="project" value="UniProtKB-UniRule"/>
</dbReference>
<comment type="function">
    <text evidence="7">Endonuclease IV plays a role in DNA repair. It cleaves phosphodiester bonds at apurinic or apyrimidinic (AP) sites, generating a 3'-hydroxyl group and a 5'-terminal sugar phosphate.</text>
</comment>
<keyword evidence="10" id="KW-1185">Reference proteome</keyword>
<dbReference type="GO" id="GO:0006284">
    <property type="term" value="P:base-excision repair"/>
    <property type="evidence" value="ECO:0007669"/>
    <property type="project" value="TreeGrafter"/>
</dbReference>
<feature type="binding site" evidence="7">
    <location>
        <position position="176"/>
    </location>
    <ligand>
        <name>Zn(2+)</name>
        <dbReference type="ChEBI" id="CHEBI:29105"/>
        <label>2</label>
    </ligand>
</feature>
<dbReference type="AlphaFoldDB" id="A0A449B9N9"/>
<dbReference type="SMART" id="SM00518">
    <property type="entry name" value="AP2Ec"/>
    <property type="match status" value="1"/>
</dbReference>
<dbReference type="NCBIfam" id="NF002196">
    <property type="entry name" value="PRK01060.1-1"/>
    <property type="match status" value="1"/>
</dbReference>
<feature type="binding site" evidence="7">
    <location>
        <position position="143"/>
    </location>
    <ligand>
        <name>Zn(2+)</name>
        <dbReference type="ChEBI" id="CHEBI:29105"/>
        <label>2</label>
    </ligand>
</feature>
<feature type="binding site" evidence="7">
    <location>
        <position position="225"/>
    </location>
    <ligand>
        <name>Zn(2+)</name>
        <dbReference type="ChEBI" id="CHEBI:29105"/>
        <label>3</label>
    </ligand>
</feature>
<dbReference type="CDD" id="cd00019">
    <property type="entry name" value="AP2Ec"/>
    <property type="match status" value="1"/>
</dbReference>
<dbReference type="HAMAP" id="MF_00152">
    <property type="entry name" value="Nfo"/>
    <property type="match status" value="1"/>
</dbReference>
<feature type="binding site" evidence="7">
    <location>
        <position position="143"/>
    </location>
    <ligand>
        <name>Zn(2+)</name>
        <dbReference type="ChEBI" id="CHEBI:29105"/>
        <label>1</label>
    </ligand>
</feature>
<dbReference type="InterPro" id="IPR013022">
    <property type="entry name" value="Xyl_isomerase-like_TIM-brl"/>
</dbReference>
<evidence type="ECO:0000256" key="3">
    <source>
        <dbReference type="ARBA" id="ARBA00022763"/>
    </source>
</evidence>
<evidence type="ECO:0000313" key="9">
    <source>
        <dbReference type="EMBL" id="VEU77874.1"/>
    </source>
</evidence>
<evidence type="ECO:0000256" key="2">
    <source>
        <dbReference type="ARBA" id="ARBA00022723"/>
    </source>
</evidence>
<evidence type="ECO:0000256" key="4">
    <source>
        <dbReference type="ARBA" id="ARBA00022801"/>
    </source>
</evidence>
<feature type="binding site" evidence="7">
    <location>
        <position position="108"/>
    </location>
    <ligand>
        <name>Zn(2+)</name>
        <dbReference type="ChEBI" id="CHEBI:29105"/>
        <label>1</label>
    </ligand>
</feature>
<dbReference type="GO" id="GO:0003906">
    <property type="term" value="F:DNA-(apurinic or apyrimidinic site) endonuclease activity"/>
    <property type="evidence" value="ECO:0007669"/>
    <property type="project" value="TreeGrafter"/>
</dbReference>
<dbReference type="PROSITE" id="PS51432">
    <property type="entry name" value="AP_NUCLEASE_F2_4"/>
    <property type="match status" value="1"/>
</dbReference>
<dbReference type="PROSITE" id="PS00729">
    <property type="entry name" value="AP_NUCLEASE_F2_1"/>
    <property type="match status" value="1"/>
</dbReference>
<dbReference type="PROSITE" id="PS00731">
    <property type="entry name" value="AP_NUCLEASE_F2_3"/>
    <property type="match status" value="1"/>
</dbReference>
<evidence type="ECO:0000256" key="6">
    <source>
        <dbReference type="ARBA" id="ARBA00023204"/>
    </source>
</evidence>
<dbReference type="GO" id="GO:0008081">
    <property type="term" value="F:phosphoric diester hydrolase activity"/>
    <property type="evidence" value="ECO:0007669"/>
    <property type="project" value="TreeGrafter"/>
</dbReference>
<keyword evidence="2 7" id="KW-0479">Metal-binding</keyword>
<dbReference type="Proteomes" id="UP000290876">
    <property type="component" value="Chromosome"/>
</dbReference>
<dbReference type="RefSeq" id="WP_129622732.1">
    <property type="nucleotide sequence ID" value="NZ_LR215043.1"/>
</dbReference>
<gene>
    <name evidence="7 9" type="primary">nfo</name>
    <name evidence="9" type="ORF">NCTC10184_00087</name>
</gene>
<evidence type="ECO:0000256" key="7">
    <source>
        <dbReference type="HAMAP-Rule" id="MF_00152"/>
    </source>
</evidence>
<dbReference type="Pfam" id="PF01261">
    <property type="entry name" value="AP_endonuc_2"/>
    <property type="match status" value="1"/>
</dbReference>
<feature type="domain" description="Xylose isomerase-like TIM barrel" evidence="8">
    <location>
        <begin position="25"/>
        <end position="274"/>
    </location>
</feature>
<sequence length="277" mass="31349">MIKLGSHVPFTKPKYLVGAAEYSLKNGANTMMIFLGAPQNNKRVSPTLYNTEEYLANFAAKTPPIDVIVHAPYIINPANPLKQAYSVDFLVEEIERMNTFGAKYLVLHPGAYTTFAPEQALDTLAASLKMIIERTKDVVICIETMSGKGTEIGINFDQIKYLLTKVDDERVQVCLDTCHMWDAGYNLKDYSEFKKTLKKYDLLKNVKVIHLNDSKNELNSHKDRHENIDQGKIKLATLAKFVHDPDFANIPIILETPIPDSGQIYDQEIAMLLKHKF</sequence>
<organism evidence="9 10">
    <name type="scientific">Mycoplasmopsis columbinasalis</name>
    <dbReference type="NCBI Taxonomy" id="114880"/>
    <lineage>
        <taxon>Bacteria</taxon>
        <taxon>Bacillati</taxon>
        <taxon>Mycoplasmatota</taxon>
        <taxon>Mycoplasmoidales</taxon>
        <taxon>Metamycoplasmataceae</taxon>
        <taxon>Mycoplasmopsis</taxon>
    </lineage>
</organism>
<comment type="similarity">
    <text evidence="1 7">Belongs to the AP endonuclease 2 family.</text>
</comment>
<dbReference type="SUPFAM" id="SSF51658">
    <property type="entry name" value="Xylose isomerase-like"/>
    <property type="match status" value="1"/>
</dbReference>